<dbReference type="Gene3D" id="3.40.50.720">
    <property type="entry name" value="NAD(P)-binding Rossmann-like Domain"/>
    <property type="match status" value="1"/>
</dbReference>
<dbReference type="Pfam" id="PF00106">
    <property type="entry name" value="adh_short"/>
    <property type="match status" value="1"/>
</dbReference>
<dbReference type="STRING" id="36166.T1GC96"/>
<dbReference type="HOGENOM" id="CLU_898006_0_0_1"/>
<dbReference type="InterPro" id="IPR002347">
    <property type="entry name" value="SDR_fam"/>
</dbReference>
<sequence>MEILMDRNLEKSMSMNMDLYLNIMLMMREMMDKRKEGRGGMIINLLANLGLQDDLNLQQYLINKQMLLSLTESMAKDRRNEERGIRIMALMPNINKRNLLRNMDWMRGIGLQEFMLDLSWDRRSDDLWLNDREDDLLWRDDERRNRRLLDEDLLLKDDLRNQDLRKDERRRDQGRREDRRMDERRMDERRMDERRMDERRMDERRMDEKRWDERRGQKLDDMERRMDEDRLMRRDDWQRMQNRRMNEDLLLEEGQRLGGRDYLDGRRMLDRLALNMIRCIEMGENRMLLLINLSDMRAVIQGVHSEQMYS</sequence>
<name>T1GC96_MEGSC</name>
<reference evidence="2" key="1">
    <citation type="submission" date="2013-02" db="EMBL/GenBank/DDBJ databases">
        <authorList>
            <person name="Hughes D."/>
        </authorList>
    </citation>
    <scope>NUCLEOTIDE SEQUENCE</scope>
    <source>
        <strain>Durham</strain>
        <strain evidence="2">NC isolate 2 -- Noor lab</strain>
    </source>
</reference>
<protein>
    <submittedName>
        <fullName evidence="1">Uncharacterized protein</fullName>
    </submittedName>
</protein>
<evidence type="ECO:0000313" key="2">
    <source>
        <dbReference type="Proteomes" id="UP000015102"/>
    </source>
</evidence>
<dbReference type="AlphaFoldDB" id="T1GC96"/>
<dbReference type="Proteomes" id="UP000015102">
    <property type="component" value="Unassembled WGS sequence"/>
</dbReference>
<proteinExistence type="predicted"/>
<reference evidence="1" key="2">
    <citation type="submission" date="2015-06" db="UniProtKB">
        <authorList>
            <consortium name="EnsemblMetazoa"/>
        </authorList>
    </citation>
    <scope>IDENTIFICATION</scope>
</reference>
<dbReference type="EMBL" id="CAQQ02078251">
    <property type="status" value="NOT_ANNOTATED_CDS"/>
    <property type="molecule type" value="Genomic_DNA"/>
</dbReference>
<dbReference type="SUPFAM" id="SSF51735">
    <property type="entry name" value="NAD(P)-binding Rossmann-fold domains"/>
    <property type="match status" value="1"/>
</dbReference>
<dbReference type="EnsemblMetazoa" id="MESCA000904-RA">
    <property type="protein sequence ID" value="MESCA000904-PA"/>
    <property type="gene ID" value="MESCA000904"/>
</dbReference>
<organism evidence="1 2">
    <name type="scientific">Megaselia scalaris</name>
    <name type="common">Humpbacked fly</name>
    <name type="synonym">Phora scalaris</name>
    <dbReference type="NCBI Taxonomy" id="36166"/>
    <lineage>
        <taxon>Eukaryota</taxon>
        <taxon>Metazoa</taxon>
        <taxon>Ecdysozoa</taxon>
        <taxon>Arthropoda</taxon>
        <taxon>Hexapoda</taxon>
        <taxon>Insecta</taxon>
        <taxon>Pterygota</taxon>
        <taxon>Neoptera</taxon>
        <taxon>Endopterygota</taxon>
        <taxon>Diptera</taxon>
        <taxon>Brachycera</taxon>
        <taxon>Muscomorpha</taxon>
        <taxon>Platypezoidea</taxon>
        <taxon>Phoridae</taxon>
        <taxon>Megaseliini</taxon>
        <taxon>Megaselia</taxon>
    </lineage>
</organism>
<dbReference type="EMBL" id="CAQQ02078250">
    <property type="status" value="NOT_ANNOTATED_CDS"/>
    <property type="molecule type" value="Genomic_DNA"/>
</dbReference>
<dbReference type="EMBL" id="CAQQ02078252">
    <property type="status" value="NOT_ANNOTATED_CDS"/>
    <property type="molecule type" value="Genomic_DNA"/>
</dbReference>
<evidence type="ECO:0000313" key="1">
    <source>
        <dbReference type="EnsemblMetazoa" id="MESCA000904-PA"/>
    </source>
</evidence>
<dbReference type="PRINTS" id="PR01167">
    <property type="entry name" value="INSADHFAMILY"/>
</dbReference>
<dbReference type="InterPro" id="IPR036291">
    <property type="entry name" value="NAD(P)-bd_dom_sf"/>
</dbReference>
<accession>T1GC96</accession>
<keyword evidence="2" id="KW-1185">Reference proteome</keyword>